<protein>
    <submittedName>
        <fullName evidence="1">Uncharacterized protein</fullName>
    </submittedName>
</protein>
<proteinExistence type="predicted"/>
<dbReference type="HOGENOM" id="CLU_1946329_0_0_6"/>
<dbReference type="STRING" id="697282.Mettu_0859"/>
<dbReference type="Proteomes" id="UP000004664">
    <property type="component" value="Unassembled WGS sequence"/>
</dbReference>
<dbReference type="AlphaFoldDB" id="G3IQH5"/>
<evidence type="ECO:0000313" key="2">
    <source>
        <dbReference type="Proteomes" id="UP000004664"/>
    </source>
</evidence>
<sequence length="129" mass="13839">MATLTVKISQSGTTYDFTGNSLAGHVWLSADIDGTGSAPAVSMGFAPRTDEQGKPFAAGDVHPDDDQKYLETYYTGTIVISDSQYSQLVAFANSPESYGFSTFYNVLTNSCIDFAWKGLEVIGLNSNVN</sequence>
<dbReference type="EMBL" id="JH109152">
    <property type="protein sequence ID" value="EGW22061.1"/>
    <property type="molecule type" value="Genomic_DNA"/>
</dbReference>
<organism evidence="1 2">
    <name type="scientific">Methylobacter tundripaludum (strain ATCC BAA-1195 / DSM 17260 / SV96)</name>
    <dbReference type="NCBI Taxonomy" id="697282"/>
    <lineage>
        <taxon>Bacteria</taxon>
        <taxon>Pseudomonadati</taxon>
        <taxon>Pseudomonadota</taxon>
        <taxon>Gammaproteobacteria</taxon>
        <taxon>Methylococcales</taxon>
        <taxon>Methylococcaceae</taxon>
        <taxon>Methylobacter</taxon>
    </lineage>
</organism>
<evidence type="ECO:0000313" key="1">
    <source>
        <dbReference type="EMBL" id="EGW22061.1"/>
    </source>
</evidence>
<accession>G3IQH5</accession>
<dbReference type="eggNOG" id="COG2931">
    <property type="taxonomic scope" value="Bacteria"/>
</dbReference>
<keyword evidence="2" id="KW-1185">Reference proteome</keyword>
<gene>
    <name evidence="1" type="ORF">Mettu_0859</name>
</gene>
<name>G3IQH5_METTV</name>
<reference evidence="1 2" key="1">
    <citation type="submission" date="2011-06" db="EMBL/GenBank/DDBJ databases">
        <title>Genomic sequence of Methylobacter tundripaludum SV96.</title>
        <authorList>
            <consortium name="US DOE Joint Genome Institute"/>
            <person name="Lucas S."/>
            <person name="Han J."/>
            <person name="Lapidus A."/>
            <person name="Cheng J.-F."/>
            <person name="Goodwin L."/>
            <person name="Pitluck S."/>
            <person name="Held B."/>
            <person name="Detter J.C."/>
            <person name="Han C."/>
            <person name="Tapia R."/>
            <person name="Land M."/>
            <person name="Hauser L."/>
            <person name="Kyrpides N."/>
            <person name="Ivanova N."/>
            <person name="Ovchinnikova G."/>
            <person name="Pagani I."/>
            <person name="Klotz M.G."/>
            <person name="Dispirito A.A."/>
            <person name="Murrell J.C."/>
            <person name="Dunfield P."/>
            <person name="Kalyuzhnaya M.G."/>
            <person name="Svenning M."/>
            <person name="Trotsenko Y.A."/>
            <person name="Stein L.Y."/>
            <person name="Woyke T."/>
        </authorList>
    </citation>
    <scope>NUCLEOTIDE SEQUENCE [LARGE SCALE GENOMIC DNA]</scope>
    <source>
        <strain evidence="2">ATCC BAA-1195 / DSM 17260 / SV96</strain>
    </source>
</reference>
<dbReference type="OrthoDB" id="5951742at2"/>
<dbReference type="RefSeq" id="WP_006890036.1">
    <property type="nucleotide sequence ID" value="NZ_JH109152.1"/>
</dbReference>